<reference evidence="1 2" key="1">
    <citation type="journal article" date="2015" name="Proc. Natl. Acad. Sci. U.S.A.">
        <title>The resurrection genome of Boea hygrometrica: A blueprint for survival of dehydration.</title>
        <authorList>
            <person name="Xiao L."/>
            <person name="Yang G."/>
            <person name="Zhang L."/>
            <person name="Yang X."/>
            <person name="Zhao S."/>
            <person name="Ji Z."/>
            <person name="Zhou Q."/>
            <person name="Hu M."/>
            <person name="Wang Y."/>
            <person name="Chen M."/>
            <person name="Xu Y."/>
            <person name="Jin H."/>
            <person name="Xiao X."/>
            <person name="Hu G."/>
            <person name="Bao F."/>
            <person name="Hu Y."/>
            <person name="Wan P."/>
            <person name="Li L."/>
            <person name="Deng X."/>
            <person name="Kuang T."/>
            <person name="Xiang C."/>
            <person name="Zhu J.K."/>
            <person name="Oliver M.J."/>
            <person name="He Y."/>
        </authorList>
    </citation>
    <scope>NUCLEOTIDE SEQUENCE [LARGE SCALE GENOMIC DNA]</scope>
    <source>
        <strain evidence="2">cv. XS01</strain>
    </source>
</reference>
<accession>A0A2Z6ZST8</accession>
<sequence>MHARARVKPRDRAAHPLRTAADSWPLLHVRFSHVAGQGQRSMRDDGRYSTHGDARDIAQRCDVGRGDARRWMCARWRGDARCRAPACALAAHVISDGGRRPAAAPATLRRCRDGWSEFF</sequence>
<proteinExistence type="predicted"/>
<protein>
    <submittedName>
        <fullName evidence="1">Uncharacterized protein</fullName>
    </submittedName>
</protein>
<evidence type="ECO:0000313" key="1">
    <source>
        <dbReference type="EMBL" id="KZT76244.1"/>
    </source>
</evidence>
<dbReference type="AlphaFoldDB" id="A0A2Z6ZST8"/>
<keyword evidence="2" id="KW-1185">Reference proteome</keyword>
<dbReference type="EMBL" id="KV139308">
    <property type="protein sequence ID" value="KZT76244.1"/>
    <property type="molecule type" value="Genomic_DNA"/>
</dbReference>
<gene>
    <name evidence="1" type="ORF">F511_46730</name>
</gene>
<dbReference type="Proteomes" id="UP000250235">
    <property type="component" value="Unassembled WGS sequence"/>
</dbReference>
<name>A0A2Z6ZST8_9LAMI</name>
<evidence type="ECO:0000313" key="2">
    <source>
        <dbReference type="Proteomes" id="UP000250235"/>
    </source>
</evidence>
<organism evidence="1 2">
    <name type="scientific">Dorcoceras hygrometricum</name>
    <dbReference type="NCBI Taxonomy" id="472368"/>
    <lineage>
        <taxon>Eukaryota</taxon>
        <taxon>Viridiplantae</taxon>
        <taxon>Streptophyta</taxon>
        <taxon>Embryophyta</taxon>
        <taxon>Tracheophyta</taxon>
        <taxon>Spermatophyta</taxon>
        <taxon>Magnoliopsida</taxon>
        <taxon>eudicotyledons</taxon>
        <taxon>Gunneridae</taxon>
        <taxon>Pentapetalae</taxon>
        <taxon>asterids</taxon>
        <taxon>lamiids</taxon>
        <taxon>Lamiales</taxon>
        <taxon>Gesneriaceae</taxon>
        <taxon>Didymocarpoideae</taxon>
        <taxon>Trichosporeae</taxon>
        <taxon>Loxocarpinae</taxon>
        <taxon>Dorcoceras</taxon>
    </lineage>
</organism>